<protein>
    <submittedName>
        <fullName evidence="2">Phosphatidylcholine and lysophosphatidylcholine phospholipase</fullName>
    </submittedName>
</protein>
<dbReference type="Proteomes" id="UP000325313">
    <property type="component" value="Unassembled WGS sequence"/>
</dbReference>
<dbReference type="EMBL" id="VDEP01000339">
    <property type="protein sequence ID" value="KAA1100685.1"/>
    <property type="molecule type" value="Genomic_DNA"/>
</dbReference>
<feature type="compositionally biased region" description="Basic and acidic residues" evidence="1">
    <location>
        <begin position="22"/>
        <end position="34"/>
    </location>
</feature>
<evidence type="ECO:0000313" key="3">
    <source>
        <dbReference type="EMBL" id="KAA1100685.1"/>
    </source>
</evidence>
<evidence type="ECO:0000313" key="2">
    <source>
        <dbReference type="EMBL" id="KAA1079862.1"/>
    </source>
</evidence>
<comment type="caution">
    <text evidence="2">The sequence shown here is derived from an EMBL/GenBank/DDBJ whole genome shotgun (WGS) entry which is preliminary data.</text>
</comment>
<reference evidence="4 5" key="1">
    <citation type="submission" date="2019-05" db="EMBL/GenBank/DDBJ databases">
        <title>Emergence of the Ug99 lineage of the wheat stem rust pathogen through somatic hybridization.</title>
        <authorList>
            <person name="Li F."/>
            <person name="Upadhyaya N.M."/>
            <person name="Sperschneider J."/>
            <person name="Matny O."/>
            <person name="Nguyen-Phuc H."/>
            <person name="Mago R."/>
            <person name="Raley C."/>
            <person name="Miller M.E."/>
            <person name="Silverstein K.A.T."/>
            <person name="Henningsen E."/>
            <person name="Hirsch C.D."/>
            <person name="Visser B."/>
            <person name="Pretorius Z.A."/>
            <person name="Steffenson B.J."/>
            <person name="Schwessinger B."/>
            <person name="Dodds P.N."/>
            <person name="Figueroa M."/>
        </authorList>
    </citation>
    <scope>NUCLEOTIDE SEQUENCE [LARGE SCALE GENOMIC DNA]</scope>
    <source>
        <strain evidence="2">21-0</strain>
        <strain evidence="3 5">Ug99</strain>
    </source>
</reference>
<dbReference type="Proteomes" id="UP000324748">
    <property type="component" value="Unassembled WGS sequence"/>
</dbReference>
<sequence length="88" mass="9889">MPPEHDKMSTSNTSAEKPALSLKKDHPLKARNVSDDNEFSYLRKDYVKMQKSRSTKSTRNPSKSSAAPKPMSQKSQQKPALKKTNLIS</sequence>
<evidence type="ECO:0000313" key="4">
    <source>
        <dbReference type="Proteomes" id="UP000324748"/>
    </source>
</evidence>
<dbReference type="EMBL" id="VSWC01000132">
    <property type="protein sequence ID" value="KAA1079862.1"/>
    <property type="molecule type" value="Genomic_DNA"/>
</dbReference>
<feature type="region of interest" description="Disordered" evidence="1">
    <location>
        <begin position="1"/>
        <end position="88"/>
    </location>
</feature>
<dbReference type="AlphaFoldDB" id="A0A5B0MTE2"/>
<organism evidence="2 4">
    <name type="scientific">Puccinia graminis f. sp. tritici</name>
    <dbReference type="NCBI Taxonomy" id="56615"/>
    <lineage>
        <taxon>Eukaryota</taxon>
        <taxon>Fungi</taxon>
        <taxon>Dikarya</taxon>
        <taxon>Basidiomycota</taxon>
        <taxon>Pucciniomycotina</taxon>
        <taxon>Pucciniomycetes</taxon>
        <taxon>Pucciniales</taxon>
        <taxon>Pucciniaceae</taxon>
        <taxon>Puccinia</taxon>
    </lineage>
</organism>
<proteinExistence type="predicted"/>
<evidence type="ECO:0000256" key="1">
    <source>
        <dbReference type="SAM" id="MobiDB-lite"/>
    </source>
</evidence>
<gene>
    <name evidence="2" type="primary">NTE1_6</name>
    <name evidence="3" type="synonym">NTE1_2</name>
    <name evidence="2" type="ORF">PGT21_025953</name>
    <name evidence="3" type="ORF">PGTUg99_015980</name>
</gene>
<name>A0A5B0MTE2_PUCGR</name>
<evidence type="ECO:0000313" key="5">
    <source>
        <dbReference type="Proteomes" id="UP000325313"/>
    </source>
</evidence>
<feature type="compositionally biased region" description="Low complexity" evidence="1">
    <location>
        <begin position="61"/>
        <end position="75"/>
    </location>
</feature>
<keyword evidence="4" id="KW-1185">Reference proteome</keyword>
<accession>A0A5B0MTE2</accession>